<dbReference type="InterPro" id="IPR002347">
    <property type="entry name" value="SDR_fam"/>
</dbReference>
<dbReference type="GeneID" id="31362194"/>
<name>D3BFH8_HETP5</name>
<evidence type="ECO:0000313" key="6">
    <source>
        <dbReference type="Proteomes" id="UP000001396"/>
    </source>
</evidence>
<evidence type="ECO:0000313" key="5">
    <source>
        <dbReference type="EMBL" id="EFA79892.1"/>
    </source>
</evidence>
<comment type="similarity">
    <text evidence="1 3">Belongs to the short-chain dehydrogenases/reductases (SDR) family.</text>
</comment>
<dbReference type="InterPro" id="IPR051911">
    <property type="entry name" value="SDR_oxidoreductase"/>
</dbReference>
<proteinExistence type="inferred from homology"/>
<keyword evidence="2" id="KW-0560">Oxidoreductase</keyword>
<sequence length="305" mass="33646">MSSLEIKSVDKVWYVTGASKGIGLELVKKLLTYGFKVVGTSRDKQQLIGAVGSLGDNDRFLAVQVDLVNEESVKQSLNDSLTKFGRIDVVVNNAGFSISGALEENSDKDVRANFDTNLFSVFNVLRNVSPIFRNQQSGYVFNMSSVAGLKGIVGHSAYCATKFALDGLSESYALEVKPLGVRVTSVNLGSFRTGILGADVYKPINKIEAYKHVHGTLDFIVNQYSGKQNGDPSKILDILIRVYQSEGDDTSHLFISPEANELVHSKTDQMIKDQKRWEEYTTKTGFDTPTDSQTIPDSIDLNYYK</sequence>
<dbReference type="GO" id="GO:0016491">
    <property type="term" value="F:oxidoreductase activity"/>
    <property type="evidence" value="ECO:0007669"/>
    <property type="project" value="UniProtKB-KW"/>
</dbReference>
<dbReference type="AlphaFoldDB" id="D3BFH8"/>
<evidence type="ECO:0000256" key="1">
    <source>
        <dbReference type="ARBA" id="ARBA00006484"/>
    </source>
</evidence>
<dbReference type="RefSeq" id="XP_020432013.1">
    <property type="nucleotide sequence ID" value="XM_020577565.1"/>
</dbReference>
<dbReference type="InterPro" id="IPR057326">
    <property type="entry name" value="KR_dom"/>
</dbReference>
<dbReference type="SMART" id="SM00822">
    <property type="entry name" value="PKS_KR"/>
    <property type="match status" value="1"/>
</dbReference>
<dbReference type="PROSITE" id="PS00061">
    <property type="entry name" value="ADH_SHORT"/>
    <property type="match status" value="1"/>
</dbReference>
<dbReference type="CDD" id="cd05374">
    <property type="entry name" value="17beta-HSD-like_SDR_c"/>
    <property type="match status" value="1"/>
</dbReference>
<comment type="caution">
    <text evidence="5">The sequence shown here is derived from an EMBL/GenBank/DDBJ whole genome shotgun (WGS) entry which is preliminary data.</text>
</comment>
<dbReference type="InterPro" id="IPR020904">
    <property type="entry name" value="Sc_DH/Rdtase_CS"/>
</dbReference>
<dbReference type="PRINTS" id="PR00081">
    <property type="entry name" value="GDHRDH"/>
</dbReference>
<dbReference type="Proteomes" id="UP000001396">
    <property type="component" value="Unassembled WGS sequence"/>
</dbReference>
<protein>
    <recommendedName>
        <fullName evidence="4">Ketoreductase domain-containing protein</fullName>
    </recommendedName>
</protein>
<dbReference type="EMBL" id="ADBJ01000031">
    <property type="protein sequence ID" value="EFA79892.1"/>
    <property type="molecule type" value="Genomic_DNA"/>
</dbReference>
<dbReference type="InterPro" id="IPR036291">
    <property type="entry name" value="NAD(P)-bd_dom_sf"/>
</dbReference>
<organism evidence="5 6">
    <name type="scientific">Heterostelium pallidum (strain ATCC 26659 / Pp 5 / PN500)</name>
    <name type="common">Cellular slime mold</name>
    <name type="synonym">Polysphondylium pallidum</name>
    <dbReference type="NCBI Taxonomy" id="670386"/>
    <lineage>
        <taxon>Eukaryota</taxon>
        <taxon>Amoebozoa</taxon>
        <taxon>Evosea</taxon>
        <taxon>Eumycetozoa</taxon>
        <taxon>Dictyostelia</taxon>
        <taxon>Acytosteliales</taxon>
        <taxon>Acytosteliaceae</taxon>
        <taxon>Heterostelium</taxon>
    </lineage>
</organism>
<reference evidence="5 6" key="1">
    <citation type="journal article" date="2011" name="Genome Res.">
        <title>Phylogeny-wide analysis of social amoeba genomes highlights ancient origins for complex intercellular communication.</title>
        <authorList>
            <person name="Heidel A.J."/>
            <person name="Lawal H.M."/>
            <person name="Felder M."/>
            <person name="Schilde C."/>
            <person name="Helps N.R."/>
            <person name="Tunggal B."/>
            <person name="Rivero F."/>
            <person name="John U."/>
            <person name="Schleicher M."/>
            <person name="Eichinger L."/>
            <person name="Platzer M."/>
            <person name="Noegel A.A."/>
            <person name="Schaap P."/>
            <person name="Gloeckner G."/>
        </authorList>
    </citation>
    <scope>NUCLEOTIDE SEQUENCE [LARGE SCALE GENOMIC DNA]</scope>
    <source>
        <strain evidence="6">ATCC 26659 / Pp 5 / PN500</strain>
    </source>
</reference>
<dbReference type="SUPFAM" id="SSF51735">
    <property type="entry name" value="NAD(P)-binding Rossmann-fold domains"/>
    <property type="match status" value="1"/>
</dbReference>
<evidence type="ECO:0000256" key="3">
    <source>
        <dbReference type="RuleBase" id="RU000363"/>
    </source>
</evidence>
<dbReference type="PRINTS" id="PR00080">
    <property type="entry name" value="SDRFAMILY"/>
</dbReference>
<dbReference type="Gene3D" id="3.40.50.720">
    <property type="entry name" value="NAD(P)-binding Rossmann-like Domain"/>
    <property type="match status" value="1"/>
</dbReference>
<dbReference type="PANTHER" id="PTHR43976">
    <property type="entry name" value="SHORT CHAIN DEHYDROGENASE"/>
    <property type="match status" value="1"/>
</dbReference>
<keyword evidence="6" id="KW-1185">Reference proteome</keyword>
<feature type="domain" description="Ketoreductase" evidence="4">
    <location>
        <begin position="11"/>
        <end position="192"/>
    </location>
</feature>
<dbReference type="OMA" id="PHFEELG"/>
<dbReference type="PANTHER" id="PTHR43976:SF16">
    <property type="entry name" value="SHORT-CHAIN DEHYDROGENASE_REDUCTASE FAMILY PROTEIN"/>
    <property type="match status" value="1"/>
</dbReference>
<dbReference type="Pfam" id="PF00106">
    <property type="entry name" value="adh_short"/>
    <property type="match status" value="1"/>
</dbReference>
<dbReference type="FunCoup" id="D3BFH8">
    <property type="interactions" value="32"/>
</dbReference>
<gene>
    <name evidence="5" type="ORF">PPL_06712</name>
</gene>
<evidence type="ECO:0000259" key="4">
    <source>
        <dbReference type="SMART" id="SM00822"/>
    </source>
</evidence>
<accession>D3BFH8</accession>
<dbReference type="InParanoid" id="D3BFH8"/>
<evidence type="ECO:0000256" key="2">
    <source>
        <dbReference type="ARBA" id="ARBA00023002"/>
    </source>
</evidence>